<feature type="region of interest" description="Disordered" evidence="1">
    <location>
        <begin position="1"/>
        <end position="112"/>
    </location>
</feature>
<feature type="compositionally biased region" description="Basic and acidic residues" evidence="1">
    <location>
        <begin position="1"/>
        <end position="11"/>
    </location>
</feature>
<keyword evidence="3" id="KW-1185">Reference proteome</keyword>
<dbReference type="Proteomes" id="UP000023152">
    <property type="component" value="Unassembled WGS sequence"/>
</dbReference>
<evidence type="ECO:0000313" key="3">
    <source>
        <dbReference type="Proteomes" id="UP000023152"/>
    </source>
</evidence>
<organism evidence="2 3">
    <name type="scientific">Reticulomyxa filosa</name>
    <dbReference type="NCBI Taxonomy" id="46433"/>
    <lineage>
        <taxon>Eukaryota</taxon>
        <taxon>Sar</taxon>
        <taxon>Rhizaria</taxon>
        <taxon>Retaria</taxon>
        <taxon>Foraminifera</taxon>
        <taxon>Monothalamids</taxon>
        <taxon>Reticulomyxidae</taxon>
        <taxon>Reticulomyxa</taxon>
    </lineage>
</organism>
<name>X6P6J9_RETFI</name>
<reference evidence="2 3" key="1">
    <citation type="journal article" date="2013" name="Curr. Biol.">
        <title>The Genome of the Foraminiferan Reticulomyxa filosa.</title>
        <authorList>
            <person name="Glockner G."/>
            <person name="Hulsmann N."/>
            <person name="Schleicher M."/>
            <person name="Noegel A.A."/>
            <person name="Eichinger L."/>
            <person name="Gallinger C."/>
            <person name="Pawlowski J."/>
            <person name="Sierra R."/>
            <person name="Euteneuer U."/>
            <person name="Pillet L."/>
            <person name="Moustafa A."/>
            <person name="Platzer M."/>
            <person name="Groth M."/>
            <person name="Szafranski K."/>
            <person name="Schliwa M."/>
        </authorList>
    </citation>
    <scope>NUCLEOTIDE SEQUENCE [LARGE SCALE GENOMIC DNA]</scope>
</reference>
<feature type="region of interest" description="Disordered" evidence="1">
    <location>
        <begin position="163"/>
        <end position="185"/>
    </location>
</feature>
<comment type="caution">
    <text evidence="2">The sequence shown here is derived from an EMBL/GenBank/DDBJ whole genome shotgun (WGS) entry which is preliminary data.</text>
</comment>
<dbReference type="EMBL" id="ASPP01003123">
    <property type="protein sequence ID" value="ETO33806.1"/>
    <property type="molecule type" value="Genomic_DNA"/>
</dbReference>
<sequence>MPSEVDVKNNEEYDEEEKMSQLPKSVSESEDNQPFPSSPPDNIAPIQSDPIHRYKDTPDSTALQFDDPSAKEEAKGITSRKRRFSSRTGSSLTHTFEDPNLPRPIGDDISVTDIITTTDPERTKLDDQRDPKEKEVLRYYEHMNQPHYDEIDAQISAPTPSNMQLQERESTNPTNTNQKQLPTPQDASRMLRSFIQNTRFFVSIFFCFDLQSM</sequence>
<accession>X6P6J9</accession>
<dbReference type="AlphaFoldDB" id="X6P6J9"/>
<gene>
    <name evidence="2" type="ORF">RFI_03295</name>
</gene>
<protein>
    <submittedName>
        <fullName evidence="2">Uncharacterized protein</fullName>
    </submittedName>
</protein>
<evidence type="ECO:0000313" key="2">
    <source>
        <dbReference type="EMBL" id="ETO33806.1"/>
    </source>
</evidence>
<evidence type="ECO:0000256" key="1">
    <source>
        <dbReference type="SAM" id="MobiDB-lite"/>
    </source>
</evidence>
<proteinExistence type="predicted"/>